<dbReference type="Pfam" id="PF04610">
    <property type="entry name" value="TrbL"/>
    <property type="match status" value="1"/>
</dbReference>
<feature type="transmembrane region" description="Helical" evidence="5">
    <location>
        <begin position="28"/>
        <end position="49"/>
    </location>
</feature>
<dbReference type="PATRIC" id="fig|754477.3.peg.1408"/>
<organism evidence="6 7">
    <name type="scientific">Methylophaga frappieri (strain ATCC BAA-2434 / DSM 25690 / JAM7)</name>
    <dbReference type="NCBI Taxonomy" id="754477"/>
    <lineage>
        <taxon>Bacteria</taxon>
        <taxon>Pseudomonadati</taxon>
        <taxon>Pseudomonadota</taxon>
        <taxon>Gammaproteobacteria</taxon>
        <taxon>Thiotrichales</taxon>
        <taxon>Piscirickettsiaceae</taxon>
        <taxon>Methylophaga</taxon>
    </lineage>
</organism>
<dbReference type="eggNOG" id="COG3704">
    <property type="taxonomic scope" value="Bacteria"/>
</dbReference>
<gene>
    <name evidence="6" type="ordered locus">Q7C_1427</name>
</gene>
<keyword evidence="4 5" id="KW-0472">Membrane</keyword>
<evidence type="ECO:0000256" key="1">
    <source>
        <dbReference type="ARBA" id="ARBA00004141"/>
    </source>
</evidence>
<feature type="transmembrane region" description="Helical" evidence="5">
    <location>
        <begin position="144"/>
        <end position="167"/>
    </location>
</feature>
<dbReference type="STRING" id="754477.Q7C_1427"/>
<reference evidence="6 7" key="1">
    <citation type="journal article" date="2012" name="J. Bacteriol.">
        <title>Complete genome sequences of Methylophaga sp. strain JAM1 and Methylophaga sp. strain JAM7.</title>
        <authorList>
            <person name="Villeneuve C."/>
            <person name="Martineau C."/>
            <person name="Mauffrey F."/>
            <person name="Villemur R."/>
        </authorList>
    </citation>
    <scope>NUCLEOTIDE SEQUENCE [LARGE SCALE GENOMIC DNA]</scope>
    <source>
        <strain evidence="6 7">JAM7</strain>
    </source>
</reference>
<sequence length="335" mass="35762">MAATLVQKTFDEIDTTLATYINDVATSVIASITPVVTTLLLIYVTLWGWKVITGNSTELVTDGFNRVVKLTLIVSLAVNLGYYNSFVVDFLFNLPSSLANLASTTGGATGIGGFLDSILMDMWDLGTTFQTKAELEAEWGIPNLSLLLSAYVIWLLGLALTIVGAFLLVLSKLALSALLAVGPIFIVLIMFEPTKRLFESWIMQCLNFIFISMLVGAILKLIVTLLSNYLSAYTAVATPSNVEVKGAIPAIFLSVMAILVLLQVTSIASSLAHGISLSSMLSGRRITGSMVDSVRGVGRFTFKAGKSTVEGAKSSRNVAKAITAKLRRGNTITGS</sequence>
<dbReference type="OrthoDB" id="9077370at2"/>
<dbReference type="GO" id="GO:0030255">
    <property type="term" value="P:protein secretion by the type IV secretion system"/>
    <property type="evidence" value="ECO:0007669"/>
    <property type="project" value="InterPro"/>
</dbReference>
<dbReference type="AlphaFoldDB" id="I1YI34"/>
<feature type="transmembrane region" description="Helical" evidence="5">
    <location>
        <begin position="173"/>
        <end position="193"/>
    </location>
</feature>
<comment type="subcellular location">
    <subcellularLocation>
        <location evidence="1">Membrane</location>
        <topology evidence="1">Multi-pass membrane protein</topology>
    </subcellularLocation>
</comment>
<feature type="transmembrane region" description="Helical" evidence="5">
    <location>
        <begin position="70"/>
        <end position="92"/>
    </location>
</feature>
<evidence type="ECO:0000313" key="6">
    <source>
        <dbReference type="EMBL" id="AFJ02577.1"/>
    </source>
</evidence>
<evidence type="ECO:0000256" key="5">
    <source>
        <dbReference type="SAM" id="Phobius"/>
    </source>
</evidence>
<dbReference type="KEGG" id="mec:Q7C_1427"/>
<dbReference type="RefSeq" id="WP_014703997.1">
    <property type="nucleotide sequence ID" value="NC_017856.1"/>
</dbReference>
<protein>
    <submittedName>
        <fullName evidence="6">Inner membrane protein of type IV secretion of T-DNA complex, VirB6</fullName>
    </submittedName>
</protein>
<accession>I1YI34</accession>
<proteinExistence type="predicted"/>
<dbReference type="Proteomes" id="UP000009145">
    <property type="component" value="Chromosome"/>
</dbReference>
<dbReference type="InterPro" id="IPR007688">
    <property type="entry name" value="Conjugal_tfr_TrbL/VirB6"/>
</dbReference>
<dbReference type="GO" id="GO:0016020">
    <property type="term" value="C:membrane"/>
    <property type="evidence" value="ECO:0007669"/>
    <property type="project" value="UniProtKB-SubCell"/>
</dbReference>
<feature type="transmembrane region" description="Helical" evidence="5">
    <location>
        <begin position="205"/>
        <end position="230"/>
    </location>
</feature>
<evidence type="ECO:0000256" key="3">
    <source>
        <dbReference type="ARBA" id="ARBA00022989"/>
    </source>
</evidence>
<keyword evidence="7" id="KW-1185">Reference proteome</keyword>
<dbReference type="EMBL" id="CP003380">
    <property type="protein sequence ID" value="AFJ02577.1"/>
    <property type="molecule type" value="Genomic_DNA"/>
</dbReference>
<name>I1YI34_METFJ</name>
<evidence type="ECO:0000256" key="2">
    <source>
        <dbReference type="ARBA" id="ARBA00022692"/>
    </source>
</evidence>
<dbReference type="HOGENOM" id="CLU_065797_0_0_6"/>
<feature type="transmembrane region" description="Helical" evidence="5">
    <location>
        <begin position="250"/>
        <end position="275"/>
    </location>
</feature>
<evidence type="ECO:0000256" key="4">
    <source>
        <dbReference type="ARBA" id="ARBA00023136"/>
    </source>
</evidence>
<keyword evidence="3 5" id="KW-1133">Transmembrane helix</keyword>
<evidence type="ECO:0000313" key="7">
    <source>
        <dbReference type="Proteomes" id="UP000009145"/>
    </source>
</evidence>
<keyword evidence="2 5" id="KW-0812">Transmembrane</keyword>